<gene>
    <name evidence="2" type="ORF">A3G11_00585</name>
</gene>
<evidence type="ECO:0000313" key="2">
    <source>
        <dbReference type="EMBL" id="OGZ17031.1"/>
    </source>
</evidence>
<evidence type="ECO:0000313" key="3">
    <source>
        <dbReference type="Proteomes" id="UP000178472"/>
    </source>
</evidence>
<accession>A0A1G2DVL9</accession>
<evidence type="ECO:0000256" key="1">
    <source>
        <dbReference type="SAM" id="MobiDB-lite"/>
    </source>
</evidence>
<comment type="caution">
    <text evidence="2">The sequence shown here is derived from an EMBL/GenBank/DDBJ whole genome shotgun (WGS) entry which is preliminary data.</text>
</comment>
<sequence>MSIEQPSSGEWSFVRGTGNPENPESWEKWEVLKEAIAWRFDELATDPSLKGAGIRVDIGEKVRRGEKVENLQILWDALSGVAHDLRLSHDETDILRRRIFDL</sequence>
<feature type="compositionally biased region" description="Polar residues" evidence="1">
    <location>
        <begin position="1"/>
        <end position="10"/>
    </location>
</feature>
<dbReference type="AlphaFoldDB" id="A0A1G2DVL9"/>
<organism evidence="2 3">
    <name type="scientific">Candidatus Lloydbacteria bacterium RIFCSPLOWO2_12_FULL_51_9</name>
    <dbReference type="NCBI Taxonomy" id="1798669"/>
    <lineage>
        <taxon>Bacteria</taxon>
        <taxon>Candidatus Lloydiibacteriota</taxon>
    </lineage>
</organism>
<reference evidence="2 3" key="1">
    <citation type="journal article" date="2016" name="Nat. Commun.">
        <title>Thousands of microbial genomes shed light on interconnected biogeochemical processes in an aquifer system.</title>
        <authorList>
            <person name="Anantharaman K."/>
            <person name="Brown C.T."/>
            <person name="Hug L.A."/>
            <person name="Sharon I."/>
            <person name="Castelle C.J."/>
            <person name="Probst A.J."/>
            <person name="Thomas B.C."/>
            <person name="Singh A."/>
            <person name="Wilkins M.J."/>
            <person name="Karaoz U."/>
            <person name="Brodie E.L."/>
            <person name="Williams K.H."/>
            <person name="Hubbard S.S."/>
            <person name="Banfield J.F."/>
        </authorList>
    </citation>
    <scope>NUCLEOTIDE SEQUENCE [LARGE SCALE GENOMIC DNA]</scope>
</reference>
<dbReference type="Proteomes" id="UP000178472">
    <property type="component" value="Unassembled WGS sequence"/>
</dbReference>
<feature type="region of interest" description="Disordered" evidence="1">
    <location>
        <begin position="1"/>
        <end position="24"/>
    </location>
</feature>
<dbReference type="EMBL" id="MHLT01000011">
    <property type="protein sequence ID" value="OGZ17031.1"/>
    <property type="molecule type" value="Genomic_DNA"/>
</dbReference>
<protein>
    <submittedName>
        <fullName evidence="2">Uncharacterized protein</fullName>
    </submittedName>
</protein>
<proteinExistence type="predicted"/>
<name>A0A1G2DVL9_9BACT</name>